<gene>
    <name evidence="3" type="ORF">E1262_21400</name>
</gene>
<feature type="chain" id="PRO_5020613822" evidence="2">
    <location>
        <begin position="24"/>
        <end position="132"/>
    </location>
</feature>
<feature type="region of interest" description="Disordered" evidence="1">
    <location>
        <begin position="90"/>
        <end position="132"/>
    </location>
</feature>
<evidence type="ECO:0000313" key="3">
    <source>
        <dbReference type="EMBL" id="TDD66731.1"/>
    </source>
</evidence>
<sequence>MKRTSIIAAAAVAAILPTGPAAATAFGSADESATEFSQCMRERGLEDFPDAYLSEDGTVRLDGTGWVDPFSAEYLAALDACEALLPAGTALPGAVEPPAPQAPPSPADLETPAPPEAPPTPSGPEVPEIPTT</sequence>
<keyword evidence="4" id="KW-1185">Reference proteome</keyword>
<accession>A0A4R5A4C8</accession>
<dbReference type="Proteomes" id="UP000295217">
    <property type="component" value="Unassembled WGS sequence"/>
</dbReference>
<feature type="compositionally biased region" description="Pro residues" evidence="1">
    <location>
        <begin position="95"/>
        <end position="124"/>
    </location>
</feature>
<dbReference type="OrthoDB" id="4266470at2"/>
<dbReference type="AlphaFoldDB" id="A0A4R5A4C8"/>
<evidence type="ECO:0000256" key="2">
    <source>
        <dbReference type="SAM" id="SignalP"/>
    </source>
</evidence>
<feature type="signal peptide" evidence="2">
    <location>
        <begin position="1"/>
        <end position="23"/>
    </location>
</feature>
<comment type="caution">
    <text evidence="3">The sequence shown here is derived from an EMBL/GenBank/DDBJ whole genome shotgun (WGS) entry which is preliminary data.</text>
</comment>
<protein>
    <submittedName>
        <fullName evidence="3">Uncharacterized protein</fullName>
    </submittedName>
</protein>
<keyword evidence="2" id="KW-0732">Signal</keyword>
<evidence type="ECO:0000313" key="4">
    <source>
        <dbReference type="Proteomes" id="UP000295217"/>
    </source>
</evidence>
<organism evidence="3 4">
    <name type="scientific">Jiangella aurantiaca</name>
    <dbReference type="NCBI Taxonomy" id="2530373"/>
    <lineage>
        <taxon>Bacteria</taxon>
        <taxon>Bacillati</taxon>
        <taxon>Actinomycetota</taxon>
        <taxon>Actinomycetes</taxon>
        <taxon>Jiangellales</taxon>
        <taxon>Jiangellaceae</taxon>
        <taxon>Jiangella</taxon>
    </lineage>
</organism>
<reference evidence="3 4" key="1">
    <citation type="submission" date="2019-02" db="EMBL/GenBank/DDBJ databases">
        <title>Draft genome sequences of novel Actinobacteria.</title>
        <authorList>
            <person name="Sahin N."/>
            <person name="Ay H."/>
            <person name="Saygin H."/>
        </authorList>
    </citation>
    <scope>NUCLEOTIDE SEQUENCE [LARGE SCALE GENOMIC DNA]</scope>
    <source>
        <strain evidence="3 4">8K307</strain>
    </source>
</reference>
<evidence type="ECO:0000256" key="1">
    <source>
        <dbReference type="SAM" id="MobiDB-lite"/>
    </source>
</evidence>
<name>A0A4R5A4C8_9ACTN</name>
<dbReference type="EMBL" id="SMLB01000036">
    <property type="protein sequence ID" value="TDD66731.1"/>
    <property type="molecule type" value="Genomic_DNA"/>
</dbReference>
<dbReference type="RefSeq" id="WP_132105345.1">
    <property type="nucleotide sequence ID" value="NZ_SMLB01000036.1"/>
</dbReference>
<proteinExistence type="predicted"/>